<evidence type="ECO:0000256" key="2">
    <source>
        <dbReference type="ARBA" id="ARBA00022490"/>
    </source>
</evidence>
<evidence type="ECO:0000256" key="3">
    <source>
        <dbReference type="ARBA" id="ARBA00023212"/>
    </source>
</evidence>
<dbReference type="PANTHER" id="PTHR31144">
    <property type="entry name" value="UPF0602 PROTEIN C4ORF47"/>
    <property type="match status" value="1"/>
</dbReference>
<dbReference type="Proteomes" id="UP000570595">
    <property type="component" value="Unassembled WGS sequence"/>
</dbReference>
<comment type="similarity">
    <text evidence="4">Belongs to the CFAP96 family.</text>
</comment>
<dbReference type="GO" id="GO:0005813">
    <property type="term" value="C:centrosome"/>
    <property type="evidence" value="ECO:0007669"/>
    <property type="project" value="UniProtKB-SubCell"/>
</dbReference>
<comment type="caution">
    <text evidence="7">The sequence shown here is derived from an EMBL/GenBank/DDBJ whole genome shotgun (WGS) entry which is preliminary data.</text>
</comment>
<evidence type="ECO:0000313" key="7">
    <source>
        <dbReference type="EMBL" id="KAF4651930.1"/>
    </source>
</evidence>
<name>A0A7J6KXP4_PEROL</name>
<evidence type="ECO:0000256" key="6">
    <source>
        <dbReference type="SAM" id="MobiDB-lite"/>
    </source>
</evidence>
<sequence>MGRPKESLDEKRTQIYEETLEESNKPRFGYFGYAAPLCIGEDTAFKTTRRKPKTDEELPNFGRNAMTNPPKKGSGVDALFSFPEPLCNGDLYVDPGRQLGGRKVERSVLAWWKQSEYLVKAVDPETQFKPAGSVKVPPSAYEYVEHKTGNRNPKALYDKYKDYPYPRNFVTSPAKVGGGGVLTPGVLFSPLPEYVADEYDAMRKTKFEEMKRNRERQGEQMPFRIGACNDTSKMFQKNSELYHCEQPYGIPRALSKPKIAQAQHEAPFRPPNPSKMGHASTMSPFPEHIPERPVEAKRRPKNEETAPPPWKPNSTSRSPANPMPSVVMNTRNLKASFPSAFARPRGIALELVIGLSAPAWPPLSSLGLVVILVCNCLLLLGGPANTFTYPPTFYVSTLAYNPATPEALSTVTVILQPSETLTSTASQVLSLHIHLPGFGCVGDSRTEENCEAYYGDVPGSPIPDICSAAADPFHKLLTVTTPSTLDALPEFSSFVYCDTDPTSPTEERVILEIVSLPSSQETEFNLCCFYLPISSPLNNPALTVRIPTSTPEVKMEVQSIKNSPEIDRGNYWQLLQVQFDPPTSLYYTQITITVRPAQSLANQAKIIVYLDEIIRSPAETSNTLLFSTPGDDWTLFEYFATWDQTLRTLTFSLRQGVTLESGRKVSFTTQPGEFVLPEEVQANNPGFMIEARSRDTVDELIPKTGVFQSDYVPGVRKFGVSMLNYSSLVPYDIVDVLFTFTCSRPLFDGNIIYLTLPGFQTSETTVPLFGSLADYFRDSAGRFDLPANELKLELNRTIYFSGAGAELLNPDAVPGEEIPITLGFRNLKLPGALYENDPSLLLRNSDKMSTPQSVQSSPRVGEPLEGGEVKAFLISELSFNPMEPENPSSITLRLRPSIILYQRNTIVLHLYGFKLTSGGTEEMTSLPLENTPEADKFKNKVAEWDAVDWTLTLTVADEGVIPNDIDTVVTIPWETGLKLPSKLSEGDGLLTIEALGSYIKREPIKRVPAVGPPKYITDSRLVFEPAEANAQSRLEFEFTANSDILPGTRIHFKLGGIQRVDSTGGDPSGHIRLSGVNAPLFEGSQGAWDNGDQLLTVVVEAVTILSGRQTSFFIEQDQGFILPYAMYQTDPSLYMYIPEAGIPSAGTQTFNFTSRVNRAAKTFVLSQLEYGDGDAVPYPSTISTILITLRPNVMLPQGSVIRLHLPGFQCRSARPLLSPPTTNVLDPGYKRFMTTDGIAYYGTWDATSETLDLEVSPSQRVPNDASTVVRLDADIAAFRLPPRMSQNDERLTIEVVRGQMIFLERIKLSPMVVPRTFDVSKFVYEPREALRTFRMTVTLVPTVSIAEDSPIIIKLLDFRNIDRNTRSIYLTGRDAHMIEDATALWDQDAMELTLPIAPGQSLAEFSELEFQIEESQGFILPRSLYKNDPRLTIRSVGNILEEPVKDSPLVGDGPYDEQQYCVYQFERGIRYHMINEAKYSTNVNRRCLSEPMCDPWITDPCSQRELDRCVCPQLYEEAADLTVSGFNLYDDDRVVVIREDDECTADVEARMSQAWSIPEAPTVDEAKTQLSFANVRATETGHFRICVVHFGEVFDVGRIVVRPSCEAPHVMVQGTCLKHCPSRTVPVAGECRAEESMAFPDSGLVAITPLEEEEQAVMVTIRMKYPAADSKRLYNLSADDPARDYFNYRFTYELADILDTDPTRFQMELISRGSTPTEADRVVVSVVLKPAPERVVQVHYDERERSPMGLYRLLQALLQDTNSLLYRNDFFDTER</sequence>
<evidence type="ECO:0000313" key="8">
    <source>
        <dbReference type="Proteomes" id="UP000570595"/>
    </source>
</evidence>
<gene>
    <name evidence="7" type="primary">GTPBP10_2</name>
    <name evidence="7" type="ORF">FOZ61_010046</name>
</gene>
<dbReference type="PANTHER" id="PTHR31144:SF1">
    <property type="entry name" value="UPF0602 PROTEIN C4ORF47"/>
    <property type="match status" value="1"/>
</dbReference>
<accession>A0A7J6KXP4</accession>
<evidence type="ECO:0000256" key="1">
    <source>
        <dbReference type="ARBA" id="ARBA00004300"/>
    </source>
</evidence>
<evidence type="ECO:0000256" key="4">
    <source>
        <dbReference type="ARBA" id="ARBA00035656"/>
    </source>
</evidence>
<keyword evidence="3" id="KW-0206">Cytoskeleton</keyword>
<dbReference type="GO" id="GO:0005881">
    <property type="term" value="C:cytoplasmic microtubule"/>
    <property type="evidence" value="ECO:0007669"/>
    <property type="project" value="TreeGrafter"/>
</dbReference>
<evidence type="ECO:0000256" key="5">
    <source>
        <dbReference type="ARBA" id="ARBA00035693"/>
    </source>
</evidence>
<feature type="region of interest" description="Disordered" evidence="6">
    <location>
        <begin position="258"/>
        <end position="324"/>
    </location>
</feature>
<comment type="subcellular location">
    <subcellularLocation>
        <location evidence="1">Cytoplasm</location>
        <location evidence="1">Cytoskeleton</location>
        <location evidence="1">Microtubule organizing center</location>
        <location evidence="1">Centrosome</location>
    </subcellularLocation>
</comment>
<dbReference type="Pfam" id="PF15239">
    <property type="entry name" value="CFAP96-like"/>
    <property type="match status" value="1"/>
</dbReference>
<reference evidence="7 8" key="1">
    <citation type="submission" date="2020-04" db="EMBL/GenBank/DDBJ databases">
        <title>Perkinsus olseni comparative genomics.</title>
        <authorList>
            <person name="Bogema D.R."/>
        </authorList>
    </citation>
    <scope>NUCLEOTIDE SEQUENCE [LARGE SCALE GENOMIC DNA]</scope>
    <source>
        <strain evidence="7">ATCC PRA-179</strain>
    </source>
</reference>
<dbReference type="OrthoDB" id="437519at2759"/>
<feature type="region of interest" description="Disordered" evidence="6">
    <location>
        <begin position="46"/>
        <end position="70"/>
    </location>
</feature>
<organism evidence="7 8">
    <name type="scientific">Perkinsus olseni</name>
    <name type="common">Perkinsus atlanticus</name>
    <dbReference type="NCBI Taxonomy" id="32597"/>
    <lineage>
        <taxon>Eukaryota</taxon>
        <taxon>Sar</taxon>
        <taxon>Alveolata</taxon>
        <taxon>Perkinsozoa</taxon>
        <taxon>Perkinsea</taxon>
        <taxon>Perkinsida</taxon>
        <taxon>Perkinsidae</taxon>
        <taxon>Perkinsus</taxon>
    </lineage>
</organism>
<proteinExistence type="inferred from homology"/>
<dbReference type="InterPro" id="IPR029358">
    <property type="entry name" value="CFAP96"/>
</dbReference>
<feature type="compositionally biased region" description="Basic and acidic residues" evidence="6">
    <location>
        <begin position="288"/>
        <end position="304"/>
    </location>
</feature>
<protein>
    <recommendedName>
        <fullName evidence="5">Cilia-and flagella-associated protein 96</fullName>
    </recommendedName>
</protein>
<dbReference type="EMBL" id="JABAHT010000780">
    <property type="protein sequence ID" value="KAF4651930.1"/>
    <property type="molecule type" value="Genomic_DNA"/>
</dbReference>
<keyword evidence="2" id="KW-0963">Cytoplasm</keyword>